<proteinExistence type="predicted"/>
<dbReference type="Proteomes" id="UP000191901">
    <property type="component" value="Chromosome"/>
</dbReference>
<dbReference type="EMBL" id="CP021983">
    <property type="protein sequence ID" value="ASC71275.1"/>
    <property type="molecule type" value="Genomic_DNA"/>
</dbReference>
<dbReference type="KEGG" id="hhg:XM38_022270"/>
<keyword evidence="2" id="KW-1185">Reference proteome</keyword>
<reference evidence="1 2" key="1">
    <citation type="journal article" date="2016" name="Biochim. Biophys. Acta">
        <title>Characterization of red-shifted phycobilisomes isolated from the chlorophyll f-containing cyanobacterium Halomicronema hongdechloris.</title>
        <authorList>
            <person name="Li Y."/>
            <person name="Lin Y."/>
            <person name="Garvey C.J."/>
            <person name="Birch D."/>
            <person name="Corkery R.W."/>
            <person name="Loughlin P.C."/>
            <person name="Scheer H."/>
            <person name="Willows R.D."/>
            <person name="Chen M."/>
        </authorList>
    </citation>
    <scope>NUCLEOTIDE SEQUENCE [LARGE SCALE GENOMIC DNA]</scope>
    <source>
        <strain evidence="1 2">C2206</strain>
    </source>
</reference>
<organism evidence="1 2">
    <name type="scientific">Halomicronema hongdechloris C2206</name>
    <dbReference type="NCBI Taxonomy" id="1641165"/>
    <lineage>
        <taxon>Bacteria</taxon>
        <taxon>Bacillati</taxon>
        <taxon>Cyanobacteriota</taxon>
        <taxon>Cyanophyceae</taxon>
        <taxon>Nodosilineales</taxon>
        <taxon>Nodosilineaceae</taxon>
        <taxon>Halomicronema</taxon>
    </lineage>
</organism>
<gene>
    <name evidence="1" type="ORF">XM38_022270</name>
</gene>
<protein>
    <submittedName>
        <fullName evidence="1">Uncharacterized protein</fullName>
    </submittedName>
</protein>
<sequence length="55" mass="6143">MVNLIWDKGTGQGIDAVFFPNAWLYGARRPMVTSVMVIQATQGRSCSRQVRLTKS</sequence>
<accession>A0A1Z3HLX1</accession>
<name>A0A1Z3HLX1_9CYAN</name>
<evidence type="ECO:0000313" key="1">
    <source>
        <dbReference type="EMBL" id="ASC71275.1"/>
    </source>
</evidence>
<dbReference type="STRING" id="1641165.XM38_23690"/>
<dbReference type="AlphaFoldDB" id="A0A1Z3HLX1"/>
<evidence type="ECO:0000313" key="2">
    <source>
        <dbReference type="Proteomes" id="UP000191901"/>
    </source>
</evidence>